<proteinExistence type="predicted"/>
<evidence type="ECO:0000313" key="1">
    <source>
        <dbReference type="EMBL" id="QBK87320.1"/>
    </source>
</evidence>
<name>A0A481YWC2_9VIRU</name>
<organism evidence="1">
    <name type="scientific">Marseillevirus LCMAC201</name>
    <dbReference type="NCBI Taxonomy" id="2506605"/>
    <lineage>
        <taxon>Viruses</taxon>
        <taxon>Varidnaviria</taxon>
        <taxon>Bamfordvirae</taxon>
        <taxon>Nucleocytoviricota</taxon>
        <taxon>Megaviricetes</taxon>
        <taxon>Pimascovirales</taxon>
        <taxon>Pimascovirales incertae sedis</taxon>
        <taxon>Marseilleviridae</taxon>
    </lineage>
</organism>
<accession>A0A481YWC2</accession>
<protein>
    <submittedName>
        <fullName evidence="1">Uncharacterized protein</fullName>
    </submittedName>
</protein>
<gene>
    <name evidence="1" type="ORF">LCMAC201_02300</name>
</gene>
<dbReference type="EMBL" id="MK500348">
    <property type="protein sequence ID" value="QBK87320.1"/>
    <property type="molecule type" value="Genomic_DNA"/>
</dbReference>
<reference evidence="1" key="1">
    <citation type="journal article" date="2019" name="MBio">
        <title>Virus Genomes from Deep Sea Sediments Expand the Ocean Megavirome and Support Independent Origins of Viral Gigantism.</title>
        <authorList>
            <person name="Backstrom D."/>
            <person name="Yutin N."/>
            <person name="Jorgensen S.L."/>
            <person name="Dharamshi J."/>
            <person name="Homa F."/>
            <person name="Zaremba-Niedwiedzka K."/>
            <person name="Spang A."/>
            <person name="Wolf Y.I."/>
            <person name="Koonin E.V."/>
            <person name="Ettema T.J."/>
        </authorList>
    </citation>
    <scope>NUCLEOTIDE SEQUENCE</scope>
</reference>
<sequence length="613" mass="71113">MNFISELNNALSNVGSNDFSKKKEATQFLDYTVFRLSTSFNYKRIALETLLTVVDYHTIADKVTLLIQQTVDIYHKSDLVAIVKKYRQVQPDEVPDDPAQLLEHSRTLWKRSTLSEALAGFKTILEDDHAGVQEKLTVVHTMVNDCYNPEQKEAISTVLDPIYTFLQDTPIAYASVRDVLTSIFRIRNIKFQEENTRVFKEHMDRWASSTDMYTAGTREIDFYVIHKAWTWVCDAIEFARPAGKETLWQYLHTWITEPPFSEELPPRERYKYQFFACEFLLQSYRVQEKQIATDFLLSIAESAEHSTFVRGDALDILLRNPGPQGLLERVTTIRNQLRFVRENTRVNLVLQQQELGMQAALLAAVEVPERHQIIAGTIFDDSQNVHTTEVNEAINESLLNLCKDPEVRGNTVYKVYDDITDMINKLPSEDIRTTPNQRRRAKAALTRYIEDRAVFTERRIKLGAILVLIWNRMVRHKEFVELCYRLIDELSEAFNTCATGHLSRVVSVLVSYYPDIVQFASFKTQLKNNILARINAAVRKAPEDLQGDLFIAMADHQCAEYEIYTEFVSKLQTPVYDELTEEFVPEYMSKETFDDVFSQTWPLLVYKKLMFVE</sequence>